<accession>A0ABW9KIN4</accession>
<dbReference type="EMBL" id="JBJYXY010000001">
    <property type="protein sequence ID" value="MFN2975649.1"/>
    <property type="molecule type" value="Genomic_DNA"/>
</dbReference>
<keyword evidence="2" id="KW-0812">Transmembrane</keyword>
<feature type="region of interest" description="Disordered" evidence="1">
    <location>
        <begin position="1"/>
        <end position="34"/>
    </location>
</feature>
<keyword evidence="2" id="KW-0472">Membrane</keyword>
<comment type="caution">
    <text evidence="3">The sequence shown here is derived from an EMBL/GenBank/DDBJ whole genome shotgun (WGS) entry which is preliminary data.</text>
</comment>
<evidence type="ECO:0000313" key="3">
    <source>
        <dbReference type="EMBL" id="MFN2975649.1"/>
    </source>
</evidence>
<dbReference type="RefSeq" id="WP_263412831.1">
    <property type="nucleotide sequence ID" value="NZ_BAABBH010000001.1"/>
</dbReference>
<name>A0ABW9KIN4_9BACT</name>
<evidence type="ECO:0000313" key="4">
    <source>
        <dbReference type="Proteomes" id="UP001634747"/>
    </source>
</evidence>
<gene>
    <name evidence="3" type="ORF">ACK2TP_07725</name>
</gene>
<organism evidence="3 4">
    <name type="scientific">Terriglobus aquaticus</name>
    <dbReference type="NCBI Taxonomy" id="940139"/>
    <lineage>
        <taxon>Bacteria</taxon>
        <taxon>Pseudomonadati</taxon>
        <taxon>Acidobacteriota</taxon>
        <taxon>Terriglobia</taxon>
        <taxon>Terriglobales</taxon>
        <taxon>Acidobacteriaceae</taxon>
        <taxon>Terriglobus</taxon>
    </lineage>
</organism>
<keyword evidence="4" id="KW-1185">Reference proteome</keyword>
<feature type="transmembrane region" description="Helical" evidence="2">
    <location>
        <begin position="64"/>
        <end position="86"/>
    </location>
</feature>
<evidence type="ECO:0000256" key="1">
    <source>
        <dbReference type="SAM" id="MobiDB-lite"/>
    </source>
</evidence>
<sequence>MKNEVKKKNQVKNTGGLHGPVIPNEDKTLSSSYPEASFRTKAPAQVVQTSKDASERDLLKIQTWISGAAAIISLGGLLLLYGSFYVSKLAADAAREQSETASRQLFVAERPWVSIQGQAITPLTFPAEGPRLTLLFKLHNHGQTPAIATSFIAEMHSRTNLTDAVPQADSVCHMLMGNTEGNGLGQETVFPGEDVTTKEEFSQSWADVGASSVNKSLRLYIVGCAVYRSTVGPSEWHYTETLFDLNKQADVGGANTDISAAKAVGPSSLFLNTMAYPQKAN</sequence>
<proteinExistence type="predicted"/>
<evidence type="ECO:0000256" key="2">
    <source>
        <dbReference type="SAM" id="Phobius"/>
    </source>
</evidence>
<protein>
    <submittedName>
        <fullName evidence="3">Uncharacterized protein</fullName>
    </submittedName>
</protein>
<dbReference type="Proteomes" id="UP001634747">
    <property type="component" value="Unassembled WGS sequence"/>
</dbReference>
<reference evidence="3 4" key="1">
    <citation type="submission" date="2024-12" db="EMBL/GenBank/DDBJ databases">
        <authorList>
            <person name="Lee Y."/>
        </authorList>
    </citation>
    <scope>NUCLEOTIDE SEQUENCE [LARGE SCALE GENOMIC DNA]</scope>
    <source>
        <strain evidence="3 4">03SUJ4</strain>
    </source>
</reference>
<keyword evidence="2" id="KW-1133">Transmembrane helix</keyword>